<accession>A0A5N4C4Q9</accession>
<dbReference type="InterPro" id="IPR001060">
    <property type="entry name" value="FCH_dom"/>
</dbReference>
<dbReference type="InterPro" id="IPR027267">
    <property type="entry name" value="AH/BAR_dom_sf"/>
</dbReference>
<dbReference type="FunFam" id="2.30.30.40:FF:000014">
    <property type="entry name" value="Kinase C and casein kinase substrate in neurons protein"/>
    <property type="match status" value="1"/>
</dbReference>
<dbReference type="PANTHER" id="PTHR23065:SF18">
    <property type="entry name" value="PROTEIN KINASE C AND CASEIN KINASE SUBSTRATE IN NEURONS PROTEIN 3"/>
    <property type="match status" value="1"/>
</dbReference>
<dbReference type="PROSITE" id="PS50002">
    <property type="entry name" value="SH3"/>
    <property type="match status" value="1"/>
</dbReference>
<dbReference type="GO" id="GO:0030100">
    <property type="term" value="P:regulation of endocytosis"/>
    <property type="evidence" value="ECO:0007669"/>
    <property type="project" value="TreeGrafter"/>
</dbReference>
<keyword evidence="9" id="KW-0808">Transferase</keyword>
<dbReference type="Gene3D" id="2.30.30.40">
    <property type="entry name" value="SH3 Domains"/>
    <property type="match status" value="1"/>
</dbReference>
<evidence type="ECO:0000259" key="8">
    <source>
        <dbReference type="PROSITE" id="PS50002"/>
    </source>
</evidence>
<keyword evidence="5" id="KW-0175">Coiled coil</keyword>
<evidence type="ECO:0000313" key="10">
    <source>
        <dbReference type="Proteomes" id="UP000299084"/>
    </source>
</evidence>
<comment type="caution">
    <text evidence="9">The sequence shown here is derived from an EMBL/GenBank/DDBJ whole genome shotgun (WGS) entry which is preliminary data.</text>
</comment>
<evidence type="ECO:0000256" key="1">
    <source>
        <dbReference type="ARBA" id="ARBA00004413"/>
    </source>
</evidence>
<dbReference type="Gene3D" id="1.20.1270.60">
    <property type="entry name" value="Arfaptin homology (AH) domain/BAR domain"/>
    <property type="match status" value="2"/>
</dbReference>
<keyword evidence="3 7" id="KW-0728">SH3 domain</keyword>
<evidence type="ECO:0000256" key="6">
    <source>
        <dbReference type="ARBA" id="ARBA00023121"/>
    </source>
</evidence>
<dbReference type="GO" id="GO:0097320">
    <property type="term" value="P:plasma membrane tubulation"/>
    <property type="evidence" value="ECO:0007669"/>
    <property type="project" value="TreeGrafter"/>
</dbReference>
<dbReference type="GO" id="GO:0006897">
    <property type="term" value="P:endocytosis"/>
    <property type="evidence" value="ECO:0007669"/>
    <property type="project" value="UniProtKB-KW"/>
</dbReference>
<dbReference type="SUPFAM" id="SSF103657">
    <property type="entry name" value="BAR/IMD domain-like"/>
    <property type="match status" value="1"/>
</dbReference>
<keyword evidence="10" id="KW-1185">Reference proteome</keyword>
<evidence type="ECO:0000256" key="2">
    <source>
        <dbReference type="ARBA" id="ARBA00010461"/>
    </source>
</evidence>
<dbReference type="Proteomes" id="UP000299084">
    <property type="component" value="Unassembled WGS sequence"/>
</dbReference>
<evidence type="ECO:0000256" key="4">
    <source>
        <dbReference type="ARBA" id="ARBA00022583"/>
    </source>
</evidence>
<dbReference type="GO" id="GO:0005543">
    <property type="term" value="F:phospholipid binding"/>
    <property type="evidence" value="ECO:0007669"/>
    <property type="project" value="TreeGrafter"/>
</dbReference>
<dbReference type="GO" id="GO:0007010">
    <property type="term" value="P:cytoskeleton organization"/>
    <property type="evidence" value="ECO:0007669"/>
    <property type="project" value="TreeGrafter"/>
</dbReference>
<dbReference type="AlphaFoldDB" id="A0A5N4C4Q9"/>
<evidence type="ECO:0000256" key="7">
    <source>
        <dbReference type="PROSITE-ProRule" id="PRU00192"/>
    </source>
</evidence>
<dbReference type="SUPFAM" id="SSF50044">
    <property type="entry name" value="SH3-domain"/>
    <property type="match status" value="1"/>
</dbReference>
<dbReference type="EMBL" id="JWIN03000035">
    <property type="protein sequence ID" value="KAB1253851.1"/>
    <property type="molecule type" value="Genomic_DNA"/>
</dbReference>
<dbReference type="Pfam" id="PF14604">
    <property type="entry name" value="SH3_9"/>
    <property type="match status" value="1"/>
</dbReference>
<dbReference type="GO" id="GO:0005768">
    <property type="term" value="C:endosome"/>
    <property type="evidence" value="ECO:0007669"/>
    <property type="project" value="TreeGrafter"/>
</dbReference>
<feature type="domain" description="SH3" evidence="8">
    <location>
        <begin position="235"/>
        <end position="296"/>
    </location>
</feature>
<dbReference type="InterPro" id="IPR036028">
    <property type="entry name" value="SH3-like_dom_sf"/>
</dbReference>
<dbReference type="GO" id="GO:0016301">
    <property type="term" value="F:kinase activity"/>
    <property type="evidence" value="ECO:0007669"/>
    <property type="project" value="UniProtKB-KW"/>
</dbReference>
<dbReference type="SMART" id="SM00326">
    <property type="entry name" value="SH3"/>
    <property type="match status" value="1"/>
</dbReference>
<evidence type="ECO:0000313" key="9">
    <source>
        <dbReference type="EMBL" id="KAB1253851.1"/>
    </source>
</evidence>
<dbReference type="Pfam" id="PF00611">
    <property type="entry name" value="FCH"/>
    <property type="match status" value="1"/>
</dbReference>
<organism evidence="9 10">
    <name type="scientific">Camelus dromedarius</name>
    <name type="common">Dromedary</name>
    <name type="synonym">Arabian camel</name>
    <dbReference type="NCBI Taxonomy" id="9838"/>
    <lineage>
        <taxon>Eukaryota</taxon>
        <taxon>Metazoa</taxon>
        <taxon>Chordata</taxon>
        <taxon>Craniata</taxon>
        <taxon>Vertebrata</taxon>
        <taxon>Euteleostomi</taxon>
        <taxon>Mammalia</taxon>
        <taxon>Eutheria</taxon>
        <taxon>Laurasiatheria</taxon>
        <taxon>Artiodactyla</taxon>
        <taxon>Tylopoda</taxon>
        <taxon>Camelidae</taxon>
        <taxon>Camelus</taxon>
    </lineage>
</organism>
<protein>
    <submittedName>
        <fullName evidence="9">Protein kinase C and casein kinase substrate in neurons protein 3</fullName>
    </submittedName>
</protein>
<comment type="subcellular location">
    <subcellularLocation>
        <location evidence="1">Cell membrane</location>
        <topology evidence="1">Peripheral membrane protein</topology>
        <orientation evidence="1">Cytoplasmic side</orientation>
    </subcellularLocation>
</comment>
<evidence type="ECO:0000256" key="5">
    <source>
        <dbReference type="ARBA" id="ARBA00023054"/>
    </source>
</evidence>
<keyword evidence="9" id="KW-0418">Kinase</keyword>
<keyword evidence="4" id="KW-0254">Endocytosis</keyword>
<dbReference type="SMART" id="SM00055">
    <property type="entry name" value="FCH"/>
    <property type="match status" value="1"/>
</dbReference>
<dbReference type="InterPro" id="IPR001452">
    <property type="entry name" value="SH3_domain"/>
</dbReference>
<name>A0A5N4C4Q9_CAMDR</name>
<keyword evidence="6" id="KW-0446">Lipid-binding</keyword>
<dbReference type="PRINTS" id="PR00452">
    <property type="entry name" value="SH3DOMAIN"/>
</dbReference>
<comment type="similarity">
    <text evidence="2">Belongs to the PACSIN family.</text>
</comment>
<sequence>MAPEEDGGREGLEGSFWEAGNYRRTVQRGEGGHRLCGDLVSCFQERARIEKAHAQRLAGWARKRRGALEKGPPVWHTGEGLARLLHGGWAAGWLGGWARSTRRRGGAAGGRTERGRLLRRRASQRPALRGCLQSRAAEDGFREARKPWLKRLKEHLDLSSSERFQELHRALHQGIQAASDEEDLRWWRSTHGPGMAMNWPQFEELSLDTQRTISQKGGGGGQSPDEVTLTSIKAATGVRVRALYDFAGREADELSFQAGEELLKMSGEDEQGWCQGQLQSGQIGLYPVNYVECGVA</sequence>
<proteinExistence type="inferred from homology"/>
<dbReference type="PANTHER" id="PTHR23065">
    <property type="entry name" value="PROLINE-SERINE-THREONINE PHOSPHATASE INTERACTING PROTEIN 1"/>
    <property type="match status" value="1"/>
</dbReference>
<evidence type="ECO:0000256" key="3">
    <source>
        <dbReference type="ARBA" id="ARBA00022443"/>
    </source>
</evidence>
<gene>
    <name evidence="9" type="ORF">Cadr_000027018</name>
</gene>
<dbReference type="GO" id="GO:0005886">
    <property type="term" value="C:plasma membrane"/>
    <property type="evidence" value="ECO:0007669"/>
    <property type="project" value="UniProtKB-SubCell"/>
</dbReference>
<reference evidence="9 10" key="1">
    <citation type="journal article" date="2019" name="Mol. Ecol. Resour.">
        <title>Improving Illumina assemblies with Hi-C and long reads: an example with the North African dromedary.</title>
        <authorList>
            <person name="Elbers J.P."/>
            <person name="Rogers M.F."/>
            <person name="Perelman P.L."/>
            <person name="Proskuryakova A.A."/>
            <person name="Serdyukova N.A."/>
            <person name="Johnson W.E."/>
            <person name="Horin P."/>
            <person name="Corander J."/>
            <person name="Murphy D."/>
            <person name="Burger P.A."/>
        </authorList>
    </citation>
    <scope>NUCLEOTIDE SEQUENCE [LARGE SCALE GENOMIC DNA]</scope>
    <source>
        <strain evidence="9">Drom800</strain>
        <tissue evidence="9">Blood</tissue>
    </source>
</reference>